<dbReference type="CDD" id="cd16917">
    <property type="entry name" value="HATPase_UhpB-NarQ-NarX-like"/>
    <property type="match status" value="1"/>
</dbReference>
<dbReference type="InterPro" id="IPR011712">
    <property type="entry name" value="Sig_transdc_His_kin_sub3_dim/P"/>
</dbReference>
<evidence type="ECO:0000256" key="5">
    <source>
        <dbReference type="ARBA" id="ARBA00017322"/>
    </source>
</evidence>
<dbReference type="AlphaFoldDB" id="A0A3N4PHA2"/>
<evidence type="ECO:0000256" key="15">
    <source>
        <dbReference type="ARBA" id="ARBA00023012"/>
    </source>
</evidence>
<evidence type="ECO:0000256" key="1">
    <source>
        <dbReference type="ARBA" id="ARBA00000085"/>
    </source>
</evidence>
<dbReference type="PANTHER" id="PTHR24421:SF10">
    <property type="entry name" value="NITRATE_NITRITE SENSOR PROTEIN NARQ"/>
    <property type="match status" value="1"/>
</dbReference>
<evidence type="ECO:0000256" key="14">
    <source>
        <dbReference type="ARBA" id="ARBA00023004"/>
    </source>
</evidence>
<dbReference type="GO" id="GO:0016020">
    <property type="term" value="C:membrane"/>
    <property type="evidence" value="ECO:0007669"/>
    <property type="project" value="InterPro"/>
</dbReference>
<keyword evidence="11" id="KW-0547">Nucleotide-binding</keyword>
<evidence type="ECO:0000256" key="10">
    <source>
        <dbReference type="ARBA" id="ARBA00022723"/>
    </source>
</evidence>
<evidence type="ECO:0000256" key="2">
    <source>
        <dbReference type="ARBA" id="ARBA00001966"/>
    </source>
</evidence>
<dbReference type="InterPro" id="IPR003594">
    <property type="entry name" value="HATPase_dom"/>
</dbReference>
<dbReference type="EMBL" id="RPDH01000002">
    <property type="protein sequence ID" value="RPE08083.1"/>
    <property type="molecule type" value="Genomic_DNA"/>
</dbReference>
<dbReference type="InterPro" id="IPR050482">
    <property type="entry name" value="Sensor_HK_TwoCompSys"/>
</dbReference>
<keyword evidence="14" id="KW-0408">Iron</keyword>
<evidence type="ECO:0000256" key="4">
    <source>
        <dbReference type="ARBA" id="ARBA00012438"/>
    </source>
</evidence>
<comment type="subcellular location">
    <subcellularLocation>
        <location evidence="3">Cytoplasm</location>
    </subcellularLocation>
</comment>
<dbReference type="GO" id="GO:0005524">
    <property type="term" value="F:ATP binding"/>
    <property type="evidence" value="ECO:0007669"/>
    <property type="project" value="UniProtKB-KW"/>
</dbReference>
<dbReference type="PROSITE" id="PS50109">
    <property type="entry name" value="HIS_KIN"/>
    <property type="match status" value="1"/>
</dbReference>
<sequence>MVSHLPLADLRHGNERQVYPGRAGQRGMELRPVPLHLYPFAVPLLLLALPAVLQRHAGSEQAAAGRRCVCVEPGRRHRVCERCQTLVLFIFLHRRQRDAADIDLYLFYQAGARRRSAAIQNQPDVLGMPGAVAVLPRHHAFLWPAQHAAHEISRHIHGLLVYSDRTERFHVYILHTRFYMEQAEMTIFIILANLVVLIFVAGTIIFIYQFRQKRMKHDMEKAGLRERHQLELLNTQLAVQHETMQHIGSEIHDSVGQKLTLAVLYARQLVQGRQFPELEEKVERIGDIVNESLEELRQLSRTLNNPALSQNDLVALLQQECRQVNAAGICHASLEVNTPTIHVAASVKNMLFRIVQEFMQNSLKHAQCKRIHIGVQLADGLLIEATDDGRGFDTSQPPRGIGLDNMKRRALQIGAVLGLQSSPGNGTRLTLQLPADKMEPASK</sequence>
<evidence type="ECO:0000256" key="13">
    <source>
        <dbReference type="ARBA" id="ARBA00022840"/>
    </source>
</evidence>
<keyword evidence="19" id="KW-0472">Membrane</keyword>
<evidence type="ECO:0000256" key="19">
    <source>
        <dbReference type="SAM" id="Phobius"/>
    </source>
</evidence>
<dbReference type="GO" id="GO:0005737">
    <property type="term" value="C:cytoplasm"/>
    <property type="evidence" value="ECO:0007669"/>
    <property type="project" value="UniProtKB-SubCell"/>
</dbReference>
<evidence type="ECO:0000256" key="16">
    <source>
        <dbReference type="ARBA" id="ARBA00023014"/>
    </source>
</evidence>
<dbReference type="InterPro" id="IPR004358">
    <property type="entry name" value="Sig_transdc_His_kin-like_C"/>
</dbReference>
<name>A0A3N4PHA2_9BACT</name>
<keyword evidence="7" id="KW-0963">Cytoplasm</keyword>
<dbReference type="GO" id="GO:0046983">
    <property type="term" value="F:protein dimerization activity"/>
    <property type="evidence" value="ECO:0007669"/>
    <property type="project" value="InterPro"/>
</dbReference>
<organism evidence="21 22">
    <name type="scientific">Chitinophaga lutea</name>
    <dbReference type="NCBI Taxonomy" id="2488634"/>
    <lineage>
        <taxon>Bacteria</taxon>
        <taxon>Pseudomonadati</taxon>
        <taxon>Bacteroidota</taxon>
        <taxon>Chitinophagia</taxon>
        <taxon>Chitinophagales</taxon>
        <taxon>Chitinophagaceae</taxon>
        <taxon>Chitinophaga</taxon>
    </lineage>
</organism>
<keyword evidence="13" id="KW-0067">ATP-binding</keyword>
<evidence type="ECO:0000313" key="21">
    <source>
        <dbReference type="EMBL" id="RPE08083.1"/>
    </source>
</evidence>
<protein>
    <recommendedName>
        <fullName evidence="5">Oxygen sensor histidine kinase NreB</fullName>
        <ecNumber evidence="4">2.7.13.3</ecNumber>
    </recommendedName>
    <alternativeName>
        <fullName evidence="18">Nitrogen regulation protein B</fullName>
    </alternativeName>
</protein>
<feature type="transmembrane region" description="Helical" evidence="19">
    <location>
        <begin position="187"/>
        <end position="208"/>
    </location>
</feature>
<dbReference type="Gene3D" id="1.20.5.1930">
    <property type="match status" value="1"/>
</dbReference>
<proteinExistence type="predicted"/>
<keyword evidence="9" id="KW-0808">Transferase</keyword>
<comment type="caution">
    <text evidence="21">The sequence shown here is derived from an EMBL/GenBank/DDBJ whole genome shotgun (WGS) entry which is preliminary data.</text>
</comment>
<keyword evidence="6" id="KW-0004">4Fe-4S</keyword>
<keyword evidence="12 21" id="KW-0418">Kinase</keyword>
<keyword evidence="8" id="KW-0597">Phosphoprotein</keyword>
<keyword evidence="16" id="KW-0411">Iron-sulfur</keyword>
<evidence type="ECO:0000256" key="18">
    <source>
        <dbReference type="ARBA" id="ARBA00030800"/>
    </source>
</evidence>
<dbReference type="SMART" id="SM00387">
    <property type="entry name" value="HATPase_c"/>
    <property type="match status" value="1"/>
</dbReference>
<dbReference type="InterPro" id="IPR005467">
    <property type="entry name" value="His_kinase_dom"/>
</dbReference>
<dbReference type="InterPro" id="IPR036890">
    <property type="entry name" value="HATPase_C_sf"/>
</dbReference>
<keyword evidence="22" id="KW-1185">Reference proteome</keyword>
<evidence type="ECO:0000256" key="17">
    <source>
        <dbReference type="ARBA" id="ARBA00024827"/>
    </source>
</evidence>
<accession>A0A3N4PHA2</accession>
<keyword evidence="19" id="KW-0812">Transmembrane</keyword>
<evidence type="ECO:0000256" key="7">
    <source>
        <dbReference type="ARBA" id="ARBA00022490"/>
    </source>
</evidence>
<dbReference type="GO" id="GO:0046872">
    <property type="term" value="F:metal ion binding"/>
    <property type="evidence" value="ECO:0007669"/>
    <property type="project" value="UniProtKB-KW"/>
</dbReference>
<dbReference type="PRINTS" id="PR00344">
    <property type="entry name" value="BCTRLSENSOR"/>
</dbReference>
<evidence type="ECO:0000256" key="9">
    <source>
        <dbReference type="ARBA" id="ARBA00022679"/>
    </source>
</evidence>
<keyword evidence="15" id="KW-0902">Two-component regulatory system</keyword>
<evidence type="ECO:0000256" key="11">
    <source>
        <dbReference type="ARBA" id="ARBA00022741"/>
    </source>
</evidence>
<dbReference type="Pfam" id="PF02518">
    <property type="entry name" value="HATPase_c"/>
    <property type="match status" value="1"/>
</dbReference>
<evidence type="ECO:0000259" key="20">
    <source>
        <dbReference type="PROSITE" id="PS50109"/>
    </source>
</evidence>
<dbReference type="GO" id="GO:0000155">
    <property type="term" value="F:phosphorelay sensor kinase activity"/>
    <property type="evidence" value="ECO:0007669"/>
    <property type="project" value="InterPro"/>
</dbReference>
<dbReference type="Pfam" id="PF07730">
    <property type="entry name" value="HisKA_3"/>
    <property type="match status" value="1"/>
</dbReference>
<dbReference type="GO" id="GO:0051539">
    <property type="term" value="F:4 iron, 4 sulfur cluster binding"/>
    <property type="evidence" value="ECO:0007669"/>
    <property type="project" value="UniProtKB-KW"/>
</dbReference>
<keyword evidence="19" id="KW-1133">Transmembrane helix</keyword>
<evidence type="ECO:0000313" key="22">
    <source>
        <dbReference type="Proteomes" id="UP000278351"/>
    </source>
</evidence>
<comment type="cofactor">
    <cofactor evidence="2">
        <name>[4Fe-4S] cluster</name>
        <dbReference type="ChEBI" id="CHEBI:49883"/>
    </cofactor>
</comment>
<evidence type="ECO:0000256" key="6">
    <source>
        <dbReference type="ARBA" id="ARBA00022485"/>
    </source>
</evidence>
<gene>
    <name evidence="21" type="ORF">EGT74_13510</name>
</gene>
<dbReference type="EC" id="2.7.13.3" evidence="4"/>
<evidence type="ECO:0000256" key="3">
    <source>
        <dbReference type="ARBA" id="ARBA00004496"/>
    </source>
</evidence>
<comment type="catalytic activity">
    <reaction evidence="1">
        <text>ATP + protein L-histidine = ADP + protein N-phospho-L-histidine.</text>
        <dbReference type="EC" id="2.7.13.3"/>
    </reaction>
</comment>
<evidence type="ECO:0000256" key="8">
    <source>
        <dbReference type="ARBA" id="ARBA00022553"/>
    </source>
</evidence>
<dbReference type="Gene3D" id="3.30.565.10">
    <property type="entry name" value="Histidine kinase-like ATPase, C-terminal domain"/>
    <property type="match status" value="1"/>
</dbReference>
<dbReference type="Proteomes" id="UP000278351">
    <property type="component" value="Unassembled WGS sequence"/>
</dbReference>
<dbReference type="SUPFAM" id="SSF55874">
    <property type="entry name" value="ATPase domain of HSP90 chaperone/DNA topoisomerase II/histidine kinase"/>
    <property type="match status" value="1"/>
</dbReference>
<reference evidence="21 22" key="1">
    <citation type="submission" date="2018-11" db="EMBL/GenBank/DDBJ databases">
        <title>Chitinophaga lutea sp.nov., isolate from arsenic contaminated soil.</title>
        <authorList>
            <person name="Zong Y."/>
        </authorList>
    </citation>
    <scope>NUCLEOTIDE SEQUENCE [LARGE SCALE GENOMIC DNA]</scope>
    <source>
        <strain evidence="21 22">ZY74</strain>
    </source>
</reference>
<keyword evidence="10" id="KW-0479">Metal-binding</keyword>
<dbReference type="PANTHER" id="PTHR24421">
    <property type="entry name" value="NITRATE/NITRITE SENSOR PROTEIN NARX-RELATED"/>
    <property type="match status" value="1"/>
</dbReference>
<feature type="domain" description="Histidine kinase" evidence="20">
    <location>
        <begin position="250"/>
        <end position="437"/>
    </location>
</feature>
<evidence type="ECO:0000256" key="12">
    <source>
        <dbReference type="ARBA" id="ARBA00022777"/>
    </source>
</evidence>
<comment type="function">
    <text evidence="17">Member of the two-component regulatory system NreB/NreC involved in the control of dissimilatory nitrate/nitrite reduction in response to oxygen. NreB functions as a direct oxygen sensor histidine kinase which is autophosphorylated, in the absence of oxygen, probably at the conserved histidine residue, and transfers its phosphate group probably to a conserved aspartate residue of NreC. NreB/NreC activates the expression of the nitrate (narGHJI) and nitrite (nir) reductase operons, as well as the putative nitrate transporter gene narT.</text>
</comment>